<evidence type="ECO:0000256" key="1">
    <source>
        <dbReference type="SAM" id="MobiDB-lite"/>
    </source>
</evidence>
<dbReference type="Proteomes" id="UP001611383">
    <property type="component" value="Chromosome"/>
</dbReference>
<dbReference type="RefSeq" id="WP_395814971.1">
    <property type="nucleotide sequence ID" value="NZ_CP043494.1"/>
</dbReference>
<keyword evidence="3" id="KW-1185">Reference proteome</keyword>
<organism evidence="2 3">
    <name type="scientific">Archangium minus</name>
    <dbReference type="NCBI Taxonomy" id="83450"/>
    <lineage>
        <taxon>Bacteria</taxon>
        <taxon>Pseudomonadati</taxon>
        <taxon>Myxococcota</taxon>
        <taxon>Myxococcia</taxon>
        <taxon>Myxococcales</taxon>
        <taxon>Cystobacterineae</taxon>
        <taxon>Archangiaceae</taxon>
        <taxon>Archangium</taxon>
    </lineage>
</organism>
<evidence type="ECO:0000313" key="2">
    <source>
        <dbReference type="EMBL" id="WNG43626.1"/>
    </source>
</evidence>
<gene>
    <name evidence="2" type="ORF">F0U60_05595</name>
</gene>
<proteinExistence type="predicted"/>
<protein>
    <recommendedName>
        <fullName evidence="4">DivIVA domain-containing protein</fullName>
    </recommendedName>
</protein>
<sequence length="68" mass="7798">MNSDTRGPPSTAHSFFQELRSYGYTSKQIIRIINELLELTTTRVREEQRTHAPADVQVEVGLPARDIR</sequence>
<accession>A0ABY9WRK3</accession>
<evidence type="ECO:0008006" key="4">
    <source>
        <dbReference type="Google" id="ProtNLM"/>
    </source>
</evidence>
<name>A0ABY9WRK3_9BACT</name>
<reference evidence="2 3" key="1">
    <citation type="submission" date="2019-08" db="EMBL/GenBank/DDBJ databases">
        <title>Archangium and Cystobacter genomes.</title>
        <authorList>
            <person name="Chen I.-C.K."/>
            <person name="Wielgoss S."/>
        </authorList>
    </citation>
    <scope>NUCLEOTIDE SEQUENCE [LARGE SCALE GENOMIC DNA]</scope>
    <source>
        <strain evidence="2 3">Cbm 6</strain>
    </source>
</reference>
<feature type="region of interest" description="Disordered" evidence="1">
    <location>
        <begin position="48"/>
        <end position="68"/>
    </location>
</feature>
<evidence type="ECO:0000313" key="3">
    <source>
        <dbReference type="Proteomes" id="UP001611383"/>
    </source>
</evidence>
<dbReference type="EMBL" id="CP043494">
    <property type="protein sequence ID" value="WNG43626.1"/>
    <property type="molecule type" value="Genomic_DNA"/>
</dbReference>